<feature type="compositionally biased region" description="Basic and acidic residues" evidence="1">
    <location>
        <begin position="113"/>
        <end position="125"/>
    </location>
</feature>
<dbReference type="InterPro" id="IPR050177">
    <property type="entry name" value="Lipid_A_modif_metabolic_enz"/>
</dbReference>
<dbReference type="AlphaFoldDB" id="A0A1J5RKW5"/>
<dbReference type="PANTHER" id="PTHR43245:SF58">
    <property type="entry name" value="BLL5923 PROTEIN"/>
    <property type="match status" value="1"/>
</dbReference>
<feature type="domain" description="NAD-dependent epimerase/dehydratase" evidence="2">
    <location>
        <begin position="3"/>
        <end position="204"/>
    </location>
</feature>
<evidence type="ECO:0000313" key="3">
    <source>
        <dbReference type="EMBL" id="OIQ92748.1"/>
    </source>
</evidence>
<name>A0A1J5RKW5_9ZZZZ</name>
<gene>
    <name evidence="3" type="ORF">GALL_253510</name>
</gene>
<sequence length="307" mass="32884">MKILVTGANGFVGRSLCAHLTGCGHAVRPALRETVGDIGPDTEWGPALEGMEAVVHLAARVHSPGSPDSEYQRVNVEGTRRLAQAMAARGGMRLVFASTIKVNGEQTAPGRPFRPDDRPAPEDAYGRSKWQAEQILCGLSAQKGLGVTVLRPPLLYGPGVKGNLLSLMKAIRAGLPLPLASLNNRRSLLNVENFSHAIRRALEASPQGFATYLLSDGEDLSTAQLAAALARALGRTPRLLPCPPAWLRLAAGLAGRPGAARRLTDSLQVDNSAFCRDFDWQPPQNVTLGLEQMARHLLKSYTGQPLK</sequence>
<feature type="region of interest" description="Disordered" evidence="1">
    <location>
        <begin position="105"/>
        <end position="125"/>
    </location>
</feature>
<protein>
    <submittedName>
        <fullName evidence="3">3 beta-hydroxysteroid dehydrogenase/delta 5--&gt;4-isomerase</fullName>
    </submittedName>
</protein>
<dbReference type="EMBL" id="MLJW01000224">
    <property type="protein sequence ID" value="OIQ92748.1"/>
    <property type="molecule type" value="Genomic_DNA"/>
</dbReference>
<dbReference type="InterPro" id="IPR036291">
    <property type="entry name" value="NAD(P)-bd_dom_sf"/>
</dbReference>
<evidence type="ECO:0000259" key="2">
    <source>
        <dbReference type="Pfam" id="PF01370"/>
    </source>
</evidence>
<proteinExistence type="predicted"/>
<organism evidence="3">
    <name type="scientific">mine drainage metagenome</name>
    <dbReference type="NCBI Taxonomy" id="410659"/>
    <lineage>
        <taxon>unclassified sequences</taxon>
        <taxon>metagenomes</taxon>
        <taxon>ecological metagenomes</taxon>
    </lineage>
</organism>
<keyword evidence="3" id="KW-0413">Isomerase</keyword>
<dbReference type="Pfam" id="PF01370">
    <property type="entry name" value="Epimerase"/>
    <property type="match status" value="1"/>
</dbReference>
<dbReference type="PANTHER" id="PTHR43245">
    <property type="entry name" value="BIFUNCTIONAL POLYMYXIN RESISTANCE PROTEIN ARNA"/>
    <property type="match status" value="1"/>
</dbReference>
<comment type="caution">
    <text evidence="3">The sequence shown here is derived from an EMBL/GenBank/DDBJ whole genome shotgun (WGS) entry which is preliminary data.</text>
</comment>
<dbReference type="GO" id="GO:0016853">
    <property type="term" value="F:isomerase activity"/>
    <property type="evidence" value="ECO:0007669"/>
    <property type="project" value="UniProtKB-KW"/>
</dbReference>
<dbReference type="Gene3D" id="3.40.50.720">
    <property type="entry name" value="NAD(P)-binding Rossmann-like Domain"/>
    <property type="match status" value="1"/>
</dbReference>
<dbReference type="InterPro" id="IPR001509">
    <property type="entry name" value="Epimerase_deHydtase"/>
</dbReference>
<dbReference type="SUPFAM" id="SSF51735">
    <property type="entry name" value="NAD(P)-binding Rossmann-fold domains"/>
    <property type="match status" value="1"/>
</dbReference>
<evidence type="ECO:0000256" key="1">
    <source>
        <dbReference type="SAM" id="MobiDB-lite"/>
    </source>
</evidence>
<reference evidence="3" key="1">
    <citation type="submission" date="2016-10" db="EMBL/GenBank/DDBJ databases">
        <title>Sequence of Gallionella enrichment culture.</title>
        <authorList>
            <person name="Poehlein A."/>
            <person name="Muehling M."/>
            <person name="Daniel R."/>
        </authorList>
    </citation>
    <scope>NUCLEOTIDE SEQUENCE</scope>
</reference>
<accession>A0A1J5RKW5</accession>